<proteinExistence type="predicted"/>
<feature type="coiled-coil region" evidence="11">
    <location>
        <begin position="1561"/>
        <end position="1588"/>
    </location>
</feature>
<name>A0A069RA92_PEPLI</name>
<evidence type="ECO:0000256" key="2">
    <source>
        <dbReference type="ARBA" id="ARBA00005019"/>
    </source>
</evidence>
<evidence type="ECO:0000259" key="12">
    <source>
        <dbReference type="Pfam" id="PF01467"/>
    </source>
</evidence>
<dbReference type="GO" id="GO:0004515">
    <property type="term" value="F:nicotinate-nucleotide adenylyltransferase activity"/>
    <property type="evidence" value="ECO:0007669"/>
    <property type="project" value="UniProtKB-EC"/>
</dbReference>
<evidence type="ECO:0000256" key="6">
    <source>
        <dbReference type="ARBA" id="ARBA00022695"/>
    </source>
</evidence>
<dbReference type="Proteomes" id="UP000027946">
    <property type="component" value="Unassembled WGS sequence"/>
</dbReference>
<keyword evidence="8" id="KW-0067">ATP-binding</keyword>
<comment type="function">
    <text evidence="1">Catalyzes the reversible adenylation of nicotinate mononucleotide (NaMN) to nicotinic acid adenine dinucleotide (NaAD).</text>
</comment>
<feature type="domain" description="Cytidyltransferase-like" evidence="12">
    <location>
        <begin position="926"/>
        <end position="1091"/>
    </location>
</feature>
<gene>
    <name evidence="14" type="ORF">CLIT_10c01250</name>
    <name evidence="13" type="ORF">CLIT_23c02430</name>
</gene>
<dbReference type="Gene3D" id="3.40.50.620">
    <property type="entry name" value="HUPs"/>
    <property type="match status" value="1"/>
</dbReference>
<reference evidence="13 15" key="1">
    <citation type="submission" date="2014-03" db="EMBL/GenBank/DDBJ databases">
        <title>Genome sequence of Clostridium litorale W6, DSM 5388.</title>
        <authorList>
            <person name="Poehlein A."/>
            <person name="Jagirdar A."/>
            <person name="Khonsari B."/>
            <person name="Chibani C.M."/>
            <person name="Gutierrez Gutierrez D.A."/>
            <person name="Davydova E."/>
            <person name="Alghaithi H.S."/>
            <person name="Nair K.P."/>
            <person name="Dhamotharan K."/>
            <person name="Chandran L."/>
            <person name="G W."/>
            <person name="Daniel R."/>
        </authorList>
    </citation>
    <scope>NUCLEOTIDE SEQUENCE [LARGE SCALE GENOMIC DNA]</scope>
    <source>
        <strain evidence="13 15">W6</strain>
    </source>
</reference>
<dbReference type="EC" id="2.7.7.18" evidence="3"/>
<dbReference type="eggNOG" id="COG1057">
    <property type="taxonomic scope" value="Bacteria"/>
</dbReference>
<dbReference type="InterPro" id="IPR014729">
    <property type="entry name" value="Rossmann-like_a/b/a_fold"/>
</dbReference>
<comment type="caution">
    <text evidence="13">The sequence shown here is derived from an EMBL/GenBank/DDBJ whole genome shotgun (WGS) entry which is preliminary data.</text>
</comment>
<evidence type="ECO:0000313" key="14">
    <source>
        <dbReference type="EMBL" id="KDR95398.1"/>
    </source>
</evidence>
<dbReference type="EMBL" id="JJMM01000010">
    <property type="protein sequence ID" value="KDR95398.1"/>
    <property type="molecule type" value="Genomic_DNA"/>
</dbReference>
<comment type="pathway">
    <text evidence="2">Cofactor biosynthesis; NAD(+) biosynthesis; deamido-NAD(+) from nicotinate D-ribonucleotide: step 1/1.</text>
</comment>
<dbReference type="GO" id="GO:0009435">
    <property type="term" value="P:NAD+ biosynthetic process"/>
    <property type="evidence" value="ECO:0007669"/>
    <property type="project" value="InterPro"/>
</dbReference>
<dbReference type="EMBL" id="JJMM01000026">
    <property type="protein sequence ID" value="KDR93971.1"/>
    <property type="molecule type" value="Genomic_DNA"/>
</dbReference>
<keyword evidence="9" id="KW-0520">NAD</keyword>
<evidence type="ECO:0000313" key="15">
    <source>
        <dbReference type="Proteomes" id="UP000027946"/>
    </source>
</evidence>
<keyword evidence="15" id="KW-1185">Reference proteome</keyword>
<comment type="catalytic activity">
    <reaction evidence="10">
        <text>nicotinate beta-D-ribonucleotide + ATP + H(+) = deamido-NAD(+) + diphosphate</text>
        <dbReference type="Rhea" id="RHEA:22860"/>
        <dbReference type="ChEBI" id="CHEBI:15378"/>
        <dbReference type="ChEBI" id="CHEBI:30616"/>
        <dbReference type="ChEBI" id="CHEBI:33019"/>
        <dbReference type="ChEBI" id="CHEBI:57502"/>
        <dbReference type="ChEBI" id="CHEBI:58437"/>
        <dbReference type="EC" id="2.7.7.18"/>
    </reaction>
</comment>
<dbReference type="PANTHER" id="PTHR39321:SF3">
    <property type="entry name" value="PHOSPHOPANTETHEINE ADENYLYLTRANSFERASE"/>
    <property type="match status" value="1"/>
</dbReference>
<evidence type="ECO:0000256" key="8">
    <source>
        <dbReference type="ARBA" id="ARBA00022840"/>
    </source>
</evidence>
<dbReference type="Pfam" id="PF01467">
    <property type="entry name" value="CTP_transf_like"/>
    <property type="match status" value="1"/>
</dbReference>
<evidence type="ECO:0000256" key="4">
    <source>
        <dbReference type="ARBA" id="ARBA00022642"/>
    </source>
</evidence>
<evidence type="ECO:0000313" key="13">
    <source>
        <dbReference type="EMBL" id="KDR93971.1"/>
    </source>
</evidence>
<keyword evidence="7" id="KW-0547">Nucleotide-binding</keyword>
<accession>A0A069RA92</accession>
<evidence type="ECO:0000256" key="3">
    <source>
        <dbReference type="ARBA" id="ARBA00012389"/>
    </source>
</evidence>
<dbReference type="STRING" id="1121324.CLIT_10c01250"/>
<keyword evidence="6" id="KW-0548">Nucleotidyltransferase</keyword>
<dbReference type="SUPFAM" id="SSF52374">
    <property type="entry name" value="Nucleotidylyl transferase"/>
    <property type="match status" value="1"/>
</dbReference>
<dbReference type="RefSeq" id="WP_052636020.1">
    <property type="nucleotide sequence ID" value="NZ_FSRH01000004.1"/>
</dbReference>
<sequence>MKRRLSEKIAKSMRVKFLDSGFLKEYVLKGVSDEEFKVSERIINDYFSSVKIEEGVAEVIGKNDFSAGKTLQVFEEVINLVARGKKPENWLEYIYQFTLEKSFPKSVEIELKSNFQSACALYLEIFRIINKAQKESCDATWQSKYPMTFLSKDEIEELEDFGEYERLARAFEREYVYELMKLNQEITEYNNLDHICGVHFLSLFIGRQFKKANVPVDLGRVSGSGLGHDIGKYGCKKPELRRVPYLHYYYTDQWFKKHDIMYIGNVALNHSVWDLELENLSLEALILIYSDFRVKNNDGGHMHIYPLKESFDVILNKLDNVDDSKRKRYIRVYNKIKDFEDYMIDIGINVDPERAELGYLEPAKKYYPFMSGGEIVENFKYLAVNHNISLMSRLRNELSLNQIIEMARSERDWNNLRKYLEIFEEYSTYLTQRQKYITTRFLYEKLVHNEDDIRRRCSEIIGKLIANFDEEYRKEVPADVELEAPEMTSFEVLERFLELFIHPDHNIIRIHQIWIGEALSIMIESLFNYAKGKNRLKYVSVLSKHYREIDERSDASLKLYLLKSLKYIPFEGDMDESRVFIDYMKHAVKSDDESLRNLSYEVVKDVIERIGGESDDAKDIMGVLEEGKKSSKDRYEVWTASRVSAEITGQKVSPNEELNQTELSELFLSNFKNTTSWVVKRRNIEILLSNSLGNMASYGLYTAIHFCNILKVSPNERTRLKSGEALIKMFPSLPKEQGNDVAIELFRSLEIEEYQFTKHIPNYLGQILLLLSPENMDAIVEDLRDKMKKSGAKVNSLLLSTIGISIANYSKYRSRDVDGGLYEKRLVNMLGILLSGLAHNDNQVKQMAFSVIGSEIFGCSDIDPEYKTHIFSLIAKKILTLIGGEKQEELTFLNNSAVLNNIYRFISDYTFFNGEIKVKAPKKVAFFPGAFDPFSLGHREITRAIRRKGFEVYLAVDEFSWSKSTQPNGIRRNIINMSIADELNMYIYPEDFPVNLANSQDLKVLRENFKSSNVYVVVGSDVVLNASAYRSEISEHSIQTFPHVVFERRGMFESNDTTNVLEKALENIKAHTIRLNLPPRYEDVSSTRIRNCIDENRDISKLVDPMVQRYIYENGLYRKEPSNKSMIQKLVFDIDIVADIRDSLIEKLALDFHYEDYNSALERLQRFSEKPLARILIVKDSERNNKIIGYSAFNWLESRQIYNEFKDTKISECLRESYFGRIILINGIFIDRDSGIDNLNQMILTETLAYCIAKDYGYCVYVNNIDHEQDEQLYETLELQGFERLECSLEQRGVFAVNMNRPCSLYLDISSIIKAPFKDSPAVMQKIKKARKNLQRALTRLYPGELVLSIDRRILDEKLMKKICRENGVPTTQLQPRRLGDSMCVPFGNILNRLIIPNTVTKALHTEKIFERDMSSFRIEQSAHYLDLENQIKMINSFKRPVILIDDILNKGYRIRALDPLLKEDGVEVKKIIVGMLSGRGKELMDIQGRPVDSAYFIPNLRLWFTEQLLYPFIGGDALWREYSPKSNIIPSLNMILPYAYPQFIRGASEESIYELSMTCLENSLEILKALENEYENVNERNLTLGLLGEVFLYPRSPEMGTDISYDLNINPSSYVESHIKHLKRIEGGFKKKTKR</sequence>
<dbReference type="GO" id="GO:0005524">
    <property type="term" value="F:ATP binding"/>
    <property type="evidence" value="ECO:0007669"/>
    <property type="project" value="UniProtKB-KW"/>
</dbReference>
<keyword evidence="4" id="KW-0662">Pyridine nucleotide biosynthesis</keyword>
<evidence type="ECO:0000256" key="7">
    <source>
        <dbReference type="ARBA" id="ARBA00022741"/>
    </source>
</evidence>
<dbReference type="PANTHER" id="PTHR39321">
    <property type="entry name" value="NICOTINATE-NUCLEOTIDE ADENYLYLTRANSFERASE-RELATED"/>
    <property type="match status" value="1"/>
</dbReference>
<evidence type="ECO:0000256" key="10">
    <source>
        <dbReference type="ARBA" id="ARBA00048721"/>
    </source>
</evidence>
<organism evidence="13 15">
    <name type="scientific">Peptoclostridium litorale DSM 5388</name>
    <dbReference type="NCBI Taxonomy" id="1121324"/>
    <lineage>
        <taxon>Bacteria</taxon>
        <taxon>Bacillati</taxon>
        <taxon>Bacillota</taxon>
        <taxon>Clostridia</taxon>
        <taxon>Peptostreptococcales</taxon>
        <taxon>Peptoclostridiaceae</taxon>
        <taxon>Peptoclostridium</taxon>
    </lineage>
</organism>
<evidence type="ECO:0000256" key="1">
    <source>
        <dbReference type="ARBA" id="ARBA00002324"/>
    </source>
</evidence>
<keyword evidence="11" id="KW-0175">Coiled coil</keyword>
<dbReference type="InterPro" id="IPR005248">
    <property type="entry name" value="NadD/NMNAT"/>
</dbReference>
<evidence type="ECO:0000256" key="11">
    <source>
        <dbReference type="SAM" id="Coils"/>
    </source>
</evidence>
<dbReference type="OrthoDB" id="1703792at2"/>
<evidence type="ECO:0000256" key="9">
    <source>
        <dbReference type="ARBA" id="ARBA00023027"/>
    </source>
</evidence>
<dbReference type="InterPro" id="IPR016024">
    <property type="entry name" value="ARM-type_fold"/>
</dbReference>
<dbReference type="SUPFAM" id="SSF109604">
    <property type="entry name" value="HD-domain/PDEase-like"/>
    <property type="match status" value="1"/>
</dbReference>
<evidence type="ECO:0000256" key="5">
    <source>
        <dbReference type="ARBA" id="ARBA00022679"/>
    </source>
</evidence>
<protein>
    <recommendedName>
        <fullName evidence="3">nicotinate-nucleotide adenylyltransferase</fullName>
        <ecNumber evidence="3">2.7.7.18</ecNumber>
    </recommendedName>
</protein>
<dbReference type="InterPro" id="IPR004821">
    <property type="entry name" value="Cyt_trans-like"/>
</dbReference>
<keyword evidence="5" id="KW-0808">Transferase</keyword>
<dbReference type="SUPFAM" id="SSF48371">
    <property type="entry name" value="ARM repeat"/>
    <property type="match status" value="1"/>
</dbReference>